<evidence type="ECO:0000313" key="14">
    <source>
        <dbReference type="Proteomes" id="UP000315889"/>
    </source>
</evidence>
<dbReference type="InterPro" id="IPR050838">
    <property type="entry name" value="Ketopantoate_reductase"/>
</dbReference>
<protein>
    <recommendedName>
        <fullName evidence="4 10">2-dehydropantoate 2-reductase</fullName>
        <ecNumber evidence="3 10">1.1.1.169</ecNumber>
    </recommendedName>
    <alternativeName>
        <fullName evidence="8 10">Ketopantoate reductase</fullName>
    </alternativeName>
</protein>
<evidence type="ECO:0000256" key="3">
    <source>
        <dbReference type="ARBA" id="ARBA00013014"/>
    </source>
</evidence>
<evidence type="ECO:0000256" key="8">
    <source>
        <dbReference type="ARBA" id="ARBA00032024"/>
    </source>
</evidence>
<dbReference type="Gene3D" id="1.10.1040.10">
    <property type="entry name" value="N-(1-d-carboxylethyl)-l-norvaline Dehydrogenase, domain 2"/>
    <property type="match status" value="1"/>
</dbReference>
<accession>A0A520MDQ2</accession>
<evidence type="ECO:0000259" key="12">
    <source>
        <dbReference type="Pfam" id="PF08546"/>
    </source>
</evidence>
<evidence type="ECO:0000256" key="9">
    <source>
        <dbReference type="ARBA" id="ARBA00048793"/>
    </source>
</evidence>
<dbReference type="AlphaFoldDB" id="A0A520MDQ2"/>
<comment type="function">
    <text evidence="10">Catalyzes the NADPH-dependent reduction of ketopantoate into pantoic acid.</text>
</comment>
<dbReference type="InterPro" id="IPR003710">
    <property type="entry name" value="ApbA"/>
</dbReference>
<dbReference type="GO" id="GO:0005737">
    <property type="term" value="C:cytoplasm"/>
    <property type="evidence" value="ECO:0007669"/>
    <property type="project" value="TreeGrafter"/>
</dbReference>
<keyword evidence="7 10" id="KW-0560">Oxidoreductase</keyword>
<evidence type="ECO:0000256" key="10">
    <source>
        <dbReference type="RuleBase" id="RU362068"/>
    </source>
</evidence>
<evidence type="ECO:0000256" key="5">
    <source>
        <dbReference type="ARBA" id="ARBA00022655"/>
    </source>
</evidence>
<dbReference type="PANTHER" id="PTHR43765">
    <property type="entry name" value="2-DEHYDROPANTOATE 2-REDUCTASE-RELATED"/>
    <property type="match status" value="1"/>
</dbReference>
<evidence type="ECO:0000256" key="4">
    <source>
        <dbReference type="ARBA" id="ARBA00019465"/>
    </source>
</evidence>
<dbReference type="GO" id="GO:0008677">
    <property type="term" value="F:2-dehydropantoate 2-reductase activity"/>
    <property type="evidence" value="ECO:0007669"/>
    <property type="project" value="UniProtKB-EC"/>
</dbReference>
<evidence type="ECO:0000256" key="1">
    <source>
        <dbReference type="ARBA" id="ARBA00004994"/>
    </source>
</evidence>
<dbReference type="NCBIfam" id="TIGR00745">
    <property type="entry name" value="apbA_panE"/>
    <property type="match status" value="1"/>
</dbReference>
<dbReference type="SUPFAM" id="SSF51735">
    <property type="entry name" value="NAD(P)-binding Rossmann-fold domains"/>
    <property type="match status" value="1"/>
</dbReference>
<dbReference type="Pfam" id="PF08546">
    <property type="entry name" value="ApbA_C"/>
    <property type="match status" value="1"/>
</dbReference>
<evidence type="ECO:0000256" key="6">
    <source>
        <dbReference type="ARBA" id="ARBA00022857"/>
    </source>
</evidence>
<keyword evidence="5 10" id="KW-0566">Pantothenate biosynthesis</keyword>
<proteinExistence type="inferred from homology"/>
<dbReference type="InterPro" id="IPR036291">
    <property type="entry name" value="NAD(P)-bd_dom_sf"/>
</dbReference>
<dbReference type="InterPro" id="IPR013328">
    <property type="entry name" value="6PGD_dom2"/>
</dbReference>
<dbReference type="InterPro" id="IPR008927">
    <property type="entry name" value="6-PGluconate_DH-like_C_sf"/>
</dbReference>
<dbReference type="InterPro" id="IPR013752">
    <property type="entry name" value="KPA_reductase"/>
</dbReference>
<sequence>MQLAIYGAGSTGCYLGGLMQLCGHKVSLICRARIRDSIMNAGGITLTDYTGQNEKVVPSALITRLTDETFDAVFVTLKCHQLEAAVDDLKQLAEDGAQLFFMQNGLDSLDAILNELPSHAVKQGVIPFNILSQDNAHFHRGTEGTLLFHQTSVTQQLAKQLGAIGFPCELHTDMKPVIYGKLLLNLNNALNALANQPIKTQLENRKLRKVYAAAQREWLEVANMEGVELAQFTAVRPSWMPAILSLPNWIFLRLAKAMLDIDPHARSSMWEDIKLGRKTEVAFLNGAIVKRAEKLGIDVPVNKKITALIHKIEKGETVSLTLLY</sequence>
<comment type="pathway">
    <text evidence="1 10">Cofactor biosynthesis; (R)-pantothenate biosynthesis; (R)-pantoate from 3-methyl-2-oxobutanoate: step 2/2.</text>
</comment>
<organism evidence="13 14">
    <name type="scientific">SAR92 clade bacterium</name>
    <dbReference type="NCBI Taxonomy" id="2315479"/>
    <lineage>
        <taxon>Bacteria</taxon>
        <taxon>Pseudomonadati</taxon>
        <taxon>Pseudomonadota</taxon>
        <taxon>Gammaproteobacteria</taxon>
        <taxon>Cellvibrionales</taxon>
        <taxon>Porticoccaceae</taxon>
        <taxon>SAR92 clade</taxon>
    </lineage>
</organism>
<dbReference type="EC" id="1.1.1.169" evidence="3 10"/>
<reference evidence="13 14" key="1">
    <citation type="submission" date="2019-02" db="EMBL/GenBank/DDBJ databases">
        <title>Prokaryotic population dynamics and viral predation in marine succession experiment using metagenomics: the confinement effect.</title>
        <authorList>
            <person name="Haro-Moreno J.M."/>
            <person name="Rodriguez-Valera F."/>
            <person name="Lopez-Perez M."/>
        </authorList>
    </citation>
    <scope>NUCLEOTIDE SEQUENCE [LARGE SCALE GENOMIC DNA]</scope>
    <source>
        <strain evidence="13">MED-G170</strain>
    </source>
</reference>
<evidence type="ECO:0000256" key="2">
    <source>
        <dbReference type="ARBA" id="ARBA00007870"/>
    </source>
</evidence>
<feature type="domain" description="Ketopantoate reductase C-terminal" evidence="12">
    <location>
        <begin position="174"/>
        <end position="313"/>
    </location>
</feature>
<comment type="similarity">
    <text evidence="2 10">Belongs to the ketopantoate reductase family.</text>
</comment>
<comment type="caution">
    <text evidence="13">The sequence shown here is derived from an EMBL/GenBank/DDBJ whole genome shotgun (WGS) entry which is preliminary data.</text>
</comment>
<dbReference type="GO" id="GO:0015940">
    <property type="term" value="P:pantothenate biosynthetic process"/>
    <property type="evidence" value="ECO:0007669"/>
    <property type="project" value="UniProtKB-UniPathway"/>
</dbReference>
<evidence type="ECO:0000259" key="11">
    <source>
        <dbReference type="Pfam" id="PF02558"/>
    </source>
</evidence>
<feature type="domain" description="Ketopantoate reductase N-terminal" evidence="11">
    <location>
        <begin position="4"/>
        <end position="148"/>
    </location>
</feature>
<gene>
    <name evidence="13" type="ORF">EVB03_08165</name>
</gene>
<evidence type="ECO:0000256" key="7">
    <source>
        <dbReference type="ARBA" id="ARBA00023002"/>
    </source>
</evidence>
<dbReference type="Proteomes" id="UP000315889">
    <property type="component" value="Unassembled WGS sequence"/>
</dbReference>
<keyword evidence="6 10" id="KW-0521">NADP</keyword>
<dbReference type="InterPro" id="IPR013332">
    <property type="entry name" value="KPR_N"/>
</dbReference>
<dbReference type="GO" id="GO:0050661">
    <property type="term" value="F:NADP binding"/>
    <property type="evidence" value="ECO:0007669"/>
    <property type="project" value="TreeGrafter"/>
</dbReference>
<comment type="catalytic activity">
    <reaction evidence="9 10">
        <text>(R)-pantoate + NADP(+) = 2-dehydropantoate + NADPH + H(+)</text>
        <dbReference type="Rhea" id="RHEA:16233"/>
        <dbReference type="ChEBI" id="CHEBI:11561"/>
        <dbReference type="ChEBI" id="CHEBI:15378"/>
        <dbReference type="ChEBI" id="CHEBI:15980"/>
        <dbReference type="ChEBI" id="CHEBI:57783"/>
        <dbReference type="ChEBI" id="CHEBI:58349"/>
        <dbReference type="EC" id="1.1.1.169"/>
    </reaction>
</comment>
<name>A0A520MDQ2_9GAMM</name>
<dbReference type="PANTHER" id="PTHR43765:SF2">
    <property type="entry name" value="2-DEHYDROPANTOATE 2-REDUCTASE"/>
    <property type="match status" value="1"/>
</dbReference>
<dbReference type="UniPathway" id="UPA00028">
    <property type="reaction ID" value="UER00004"/>
</dbReference>
<dbReference type="SUPFAM" id="SSF48179">
    <property type="entry name" value="6-phosphogluconate dehydrogenase C-terminal domain-like"/>
    <property type="match status" value="1"/>
</dbReference>
<evidence type="ECO:0000313" key="13">
    <source>
        <dbReference type="EMBL" id="RZO19339.1"/>
    </source>
</evidence>
<dbReference type="EMBL" id="SHBP01000013">
    <property type="protein sequence ID" value="RZO19339.1"/>
    <property type="molecule type" value="Genomic_DNA"/>
</dbReference>
<dbReference type="Gene3D" id="3.40.50.720">
    <property type="entry name" value="NAD(P)-binding Rossmann-like Domain"/>
    <property type="match status" value="1"/>
</dbReference>
<dbReference type="Pfam" id="PF02558">
    <property type="entry name" value="ApbA"/>
    <property type="match status" value="1"/>
</dbReference>